<sequence length="179" mass="18725">PSPTTIAPVEECDTMANDGDPDNDGDAIFDLTGQVTTDIINGEAFVGLSFHETIAAAELGTPAIANPAAYQTVSRTIYVRATDTDPATSTECYRIVELELIVQPAPVLPTTIPDLTECDDDGDGQALFDLTQNDAVIYGTQTPAAITLTYHETLASAEAMVGSAADMPIADPVNYLASA</sequence>
<proteinExistence type="predicted"/>
<organism evidence="1 2">
    <name type="scientific">Dokdonia genika</name>
    <dbReference type="NCBI Taxonomy" id="308113"/>
    <lineage>
        <taxon>Bacteria</taxon>
        <taxon>Pseudomonadati</taxon>
        <taxon>Bacteroidota</taxon>
        <taxon>Flavobacteriia</taxon>
        <taxon>Flavobacteriales</taxon>
        <taxon>Flavobacteriaceae</taxon>
        <taxon>Dokdonia</taxon>
    </lineage>
</organism>
<dbReference type="Proteomes" id="UP001595878">
    <property type="component" value="Unassembled WGS sequence"/>
</dbReference>
<keyword evidence="2" id="KW-1185">Reference proteome</keyword>
<gene>
    <name evidence="1" type="ORF">ACFO5T_13910</name>
</gene>
<comment type="caution">
    <text evidence="1">The sequence shown here is derived from an EMBL/GenBank/DDBJ whole genome shotgun (WGS) entry which is preliminary data.</text>
</comment>
<protein>
    <recommendedName>
        <fullName evidence="3">RapA2 cadherin-like domain-containing protein</fullName>
    </recommendedName>
</protein>
<accession>A0ABV9LBJ8</accession>
<feature type="non-terminal residue" evidence="1">
    <location>
        <position position="1"/>
    </location>
</feature>
<feature type="non-terminal residue" evidence="1">
    <location>
        <position position="179"/>
    </location>
</feature>
<reference evidence="2" key="1">
    <citation type="journal article" date="2019" name="Int. J. Syst. Evol. Microbiol.">
        <title>The Global Catalogue of Microorganisms (GCM) 10K type strain sequencing project: providing services to taxonomists for standard genome sequencing and annotation.</title>
        <authorList>
            <consortium name="The Broad Institute Genomics Platform"/>
            <consortium name="The Broad Institute Genome Sequencing Center for Infectious Disease"/>
            <person name="Wu L."/>
            <person name="Ma J."/>
        </authorList>
    </citation>
    <scope>NUCLEOTIDE SEQUENCE [LARGE SCALE GENOMIC DNA]</scope>
    <source>
        <strain evidence="2">CGMCC 4.7427</strain>
    </source>
</reference>
<evidence type="ECO:0000313" key="1">
    <source>
        <dbReference type="EMBL" id="MFC4691529.1"/>
    </source>
</evidence>
<evidence type="ECO:0000313" key="2">
    <source>
        <dbReference type="Proteomes" id="UP001595878"/>
    </source>
</evidence>
<dbReference type="RefSeq" id="WP_380035579.1">
    <property type="nucleotide sequence ID" value="NZ_JBHSHB010000025.1"/>
</dbReference>
<dbReference type="EMBL" id="JBHSHB010000025">
    <property type="protein sequence ID" value="MFC4691529.1"/>
    <property type="molecule type" value="Genomic_DNA"/>
</dbReference>
<name>A0ABV9LBJ8_9FLAO</name>
<evidence type="ECO:0008006" key="3">
    <source>
        <dbReference type="Google" id="ProtNLM"/>
    </source>
</evidence>